<sequence length="292" mass="31312">MSDALPLPQRVPLSTPDGETLALRRLPVAGTPRAVIVVVHGLGEHAGRYHGLAKRLHEWGFAVWAHDHFGHGESTGVRGGLPSELRLVDDLALVIDDARRETPGVPIVLLGHSLGGLVAASLVARGVRPVDGLVLSSPGLDPGLSGFQKALLAVLPRIAPNLRVGNGLDDNFLSHDRAVVQAYRDDPLTHDRIGSRLARFLAYEGATVQQAAARWPVSTLLIYAGDDRLVRPEASRAFAAAAAPSGKVEAQCFETLYHEIFNELDAEPVFAALQRWLDKRFPANGSNASNRG</sequence>
<dbReference type="OrthoDB" id="9806902at2"/>
<dbReference type="SUPFAM" id="SSF53474">
    <property type="entry name" value="alpha/beta-Hydrolases"/>
    <property type="match status" value="1"/>
</dbReference>
<dbReference type="PANTHER" id="PTHR11614">
    <property type="entry name" value="PHOSPHOLIPASE-RELATED"/>
    <property type="match status" value="1"/>
</dbReference>
<feature type="domain" description="Serine aminopeptidase S33" evidence="1">
    <location>
        <begin position="31"/>
        <end position="265"/>
    </location>
</feature>
<dbReference type="HOGENOM" id="CLU_026209_7_2_4"/>
<protein>
    <submittedName>
        <fullName evidence="2">Alpha/beta hydrolase fold protein</fullName>
    </submittedName>
</protein>
<dbReference type="ESTHER" id="varpe-e6v045">
    <property type="family name" value="Monoglyceridelipase_lysophospholip"/>
</dbReference>
<dbReference type="Gene3D" id="3.40.50.1820">
    <property type="entry name" value="alpha/beta hydrolase"/>
    <property type="match status" value="1"/>
</dbReference>
<dbReference type="KEGG" id="vpe:Varpa_6002"/>
<dbReference type="RefSeq" id="WP_013544346.1">
    <property type="nucleotide sequence ID" value="NC_014931.1"/>
</dbReference>
<dbReference type="STRING" id="595537.Varpa_6002"/>
<dbReference type="AlphaFoldDB" id="E6V045"/>
<evidence type="ECO:0000259" key="1">
    <source>
        <dbReference type="Pfam" id="PF12146"/>
    </source>
</evidence>
<proteinExistence type="predicted"/>
<gene>
    <name evidence="2" type="ordered locus">Varpa_6002</name>
</gene>
<dbReference type="InterPro" id="IPR051044">
    <property type="entry name" value="MAG_DAG_Lipase"/>
</dbReference>
<keyword evidence="2" id="KW-0378">Hydrolase</keyword>
<dbReference type="PRINTS" id="PR00111">
    <property type="entry name" value="ABHYDROLASE"/>
</dbReference>
<organism evidence="2 3">
    <name type="scientific">Variovorax paradoxus (strain EPS)</name>
    <dbReference type="NCBI Taxonomy" id="595537"/>
    <lineage>
        <taxon>Bacteria</taxon>
        <taxon>Pseudomonadati</taxon>
        <taxon>Pseudomonadota</taxon>
        <taxon>Betaproteobacteria</taxon>
        <taxon>Burkholderiales</taxon>
        <taxon>Comamonadaceae</taxon>
        <taxon>Variovorax</taxon>
    </lineage>
</organism>
<dbReference type="GO" id="GO:0016787">
    <property type="term" value="F:hydrolase activity"/>
    <property type="evidence" value="ECO:0007669"/>
    <property type="project" value="UniProtKB-KW"/>
</dbReference>
<name>E6V045_VARPE</name>
<dbReference type="Pfam" id="PF12146">
    <property type="entry name" value="Hydrolase_4"/>
    <property type="match status" value="1"/>
</dbReference>
<dbReference type="InterPro" id="IPR029058">
    <property type="entry name" value="AB_hydrolase_fold"/>
</dbReference>
<reference evidence="2 3" key="2">
    <citation type="journal article" date="2013" name="Genome Announc.">
        <title>Genome of the Root-Associated Plant Growth-Promoting Bacterium Variovorax paradoxus Strain EPS.</title>
        <authorList>
            <person name="Han J.I."/>
            <person name="Spain J.C."/>
            <person name="Leadbetter J.R."/>
            <person name="Ovchinnikova G."/>
            <person name="Goodwin L.A."/>
            <person name="Han C.S."/>
            <person name="Woyke T."/>
            <person name="Davenport K.W."/>
            <person name="Orwin P.M."/>
        </authorList>
    </citation>
    <scope>NUCLEOTIDE SEQUENCE [LARGE SCALE GENOMIC DNA]</scope>
    <source>
        <strain evidence="2 3">EPS</strain>
    </source>
</reference>
<accession>E6V045</accession>
<reference evidence="3" key="1">
    <citation type="submission" date="2010-12" db="EMBL/GenBank/DDBJ databases">
        <title>Complete sequence of Variovorax paradoxus EPS.</title>
        <authorList>
            <consortium name="US DOE Joint Genome Institute"/>
            <person name="Lucas S."/>
            <person name="Copeland A."/>
            <person name="Lapidus A."/>
            <person name="Cheng J.-F."/>
            <person name="Goodwin L."/>
            <person name="Pitluck S."/>
            <person name="Teshima H."/>
            <person name="Detter J.C."/>
            <person name="Han C."/>
            <person name="Tapia R."/>
            <person name="Land M."/>
            <person name="Hauser L."/>
            <person name="Kyrpides N."/>
            <person name="Ivanova N."/>
            <person name="Ovchinnikova G."/>
            <person name="Orwin P."/>
            <person name="Han J.-I.G."/>
            <person name="Woyke T."/>
        </authorList>
    </citation>
    <scope>NUCLEOTIDE SEQUENCE [LARGE SCALE GENOMIC DNA]</scope>
    <source>
        <strain evidence="3">EPS</strain>
    </source>
</reference>
<dbReference type="InterPro" id="IPR022742">
    <property type="entry name" value="Hydrolase_4"/>
</dbReference>
<evidence type="ECO:0000313" key="3">
    <source>
        <dbReference type="Proteomes" id="UP000008917"/>
    </source>
</evidence>
<evidence type="ECO:0000313" key="2">
    <source>
        <dbReference type="EMBL" id="ADU40154.1"/>
    </source>
</evidence>
<dbReference type="EMBL" id="CP002417">
    <property type="protein sequence ID" value="ADU40154.1"/>
    <property type="molecule type" value="Genomic_DNA"/>
</dbReference>
<dbReference type="Proteomes" id="UP000008917">
    <property type="component" value="Chromosome"/>
</dbReference>
<dbReference type="MEROPS" id="S33.992"/>
<dbReference type="InterPro" id="IPR000073">
    <property type="entry name" value="AB_hydrolase_1"/>
</dbReference>
<dbReference type="eggNOG" id="COG2267">
    <property type="taxonomic scope" value="Bacteria"/>
</dbReference>